<dbReference type="OrthoDB" id="10059915at2759"/>
<evidence type="ECO:0000313" key="2">
    <source>
        <dbReference type="EMBL" id="CAF1003598.1"/>
    </source>
</evidence>
<dbReference type="InterPro" id="IPR037293">
    <property type="entry name" value="Gal_Oxidase_central_sf"/>
</dbReference>
<gene>
    <name evidence="3" type="ORF">OKA104_LOCUS36542</name>
    <name evidence="2" type="ORF">VCS650_LOCUS14868</name>
</gene>
<keyword evidence="1" id="KW-0880">Kelch repeat</keyword>
<dbReference type="InterPro" id="IPR011043">
    <property type="entry name" value="Gal_Oxase/kelch_b-propeller"/>
</dbReference>
<dbReference type="PANTHER" id="PTHR45632:SF26">
    <property type="entry name" value="BTB DOMAIN-CONTAINING PROTEIN"/>
    <property type="match status" value="1"/>
</dbReference>
<comment type="caution">
    <text evidence="2">The sequence shown here is derived from an EMBL/GenBank/DDBJ whole genome shotgun (WGS) entry which is preliminary data.</text>
</comment>
<dbReference type="AlphaFoldDB" id="A0A814H0B5"/>
<evidence type="ECO:0000313" key="3">
    <source>
        <dbReference type="EMBL" id="CAF4117425.1"/>
    </source>
</evidence>
<name>A0A814H0B5_9BILA</name>
<dbReference type="InterPro" id="IPR015915">
    <property type="entry name" value="Kelch-typ_b-propeller"/>
</dbReference>
<dbReference type="Proteomes" id="UP000663891">
    <property type="component" value="Unassembled WGS sequence"/>
</dbReference>
<dbReference type="SMART" id="SM00612">
    <property type="entry name" value="Kelch"/>
    <property type="match status" value="6"/>
</dbReference>
<evidence type="ECO:0000313" key="4">
    <source>
        <dbReference type="Proteomes" id="UP000663891"/>
    </source>
</evidence>
<proteinExistence type="predicted"/>
<dbReference type="Pfam" id="PF24681">
    <property type="entry name" value="Kelch_KLHDC2_KLHL20_DRC7"/>
    <property type="match status" value="1"/>
</dbReference>
<dbReference type="InterPro" id="IPR006652">
    <property type="entry name" value="Kelch_1"/>
</dbReference>
<dbReference type="PANTHER" id="PTHR45632">
    <property type="entry name" value="LD33804P"/>
    <property type="match status" value="1"/>
</dbReference>
<dbReference type="EMBL" id="CAJNON010000126">
    <property type="protein sequence ID" value="CAF1003598.1"/>
    <property type="molecule type" value="Genomic_DNA"/>
</dbReference>
<dbReference type="Gene3D" id="2.120.10.80">
    <property type="entry name" value="Kelch-type beta propeller"/>
    <property type="match status" value="1"/>
</dbReference>
<accession>A0A814H0B5</accession>
<protein>
    <submittedName>
        <fullName evidence="2">Uncharacterized protein</fullName>
    </submittedName>
</protein>
<sequence>MSFMNILLSFGTWYLTGNMTTVRDFHKSTFILATNSVLIVGGYDSNSSLSSTENFLESNSSFVPLSDTLQPRQFHTVDRLSNNDVVIAGGWSALQIAELYDPLLGISNTLINMTAPRAAHTSAVIDDGSSSTTKVLLVGGRDPTDTLVTGDVFDSTTGVFAAVANNMTSERYCHTATAIGNGYVLIAGGMNNASVDLDSLELYNSSSNLFVPLSARLSPGRSYHTATYIPSIQAVLFVGGFLQSVPLKTYDLFDISTFTFTILNASTLSARAYHTATLLLDEQVLIVGGEVTYVRTSSCELYRPATNTFITVSNMSTDRADHTSTLLTNTGQVLVCGGENQNNAVLNSCELYQP</sequence>
<dbReference type="Proteomes" id="UP000663881">
    <property type="component" value="Unassembled WGS sequence"/>
</dbReference>
<evidence type="ECO:0000256" key="1">
    <source>
        <dbReference type="ARBA" id="ARBA00022441"/>
    </source>
</evidence>
<reference evidence="2" key="1">
    <citation type="submission" date="2021-02" db="EMBL/GenBank/DDBJ databases">
        <authorList>
            <person name="Nowell W R."/>
        </authorList>
    </citation>
    <scope>NUCLEOTIDE SEQUENCE</scope>
</reference>
<organism evidence="2 4">
    <name type="scientific">Adineta steineri</name>
    <dbReference type="NCBI Taxonomy" id="433720"/>
    <lineage>
        <taxon>Eukaryota</taxon>
        <taxon>Metazoa</taxon>
        <taxon>Spiralia</taxon>
        <taxon>Gnathifera</taxon>
        <taxon>Rotifera</taxon>
        <taxon>Eurotatoria</taxon>
        <taxon>Bdelloidea</taxon>
        <taxon>Adinetida</taxon>
        <taxon>Adinetidae</taxon>
        <taxon>Adineta</taxon>
    </lineage>
</organism>
<dbReference type="EMBL" id="CAJOAY010005714">
    <property type="protein sequence ID" value="CAF4117425.1"/>
    <property type="molecule type" value="Genomic_DNA"/>
</dbReference>
<dbReference type="SUPFAM" id="SSF50965">
    <property type="entry name" value="Galactose oxidase, central domain"/>
    <property type="match status" value="1"/>
</dbReference>
<dbReference type="Gene3D" id="2.130.10.80">
    <property type="entry name" value="Galactose oxidase/kelch, beta-propeller"/>
    <property type="match status" value="2"/>
</dbReference>